<feature type="compositionally biased region" description="Polar residues" evidence="1">
    <location>
        <begin position="1155"/>
        <end position="1164"/>
    </location>
</feature>
<dbReference type="AlphaFoldDB" id="A0A918TCV3"/>
<evidence type="ECO:0000313" key="4">
    <source>
        <dbReference type="Proteomes" id="UP000644507"/>
    </source>
</evidence>
<feature type="compositionally biased region" description="Low complexity" evidence="1">
    <location>
        <begin position="928"/>
        <end position="938"/>
    </location>
</feature>
<evidence type="ECO:0000313" key="3">
    <source>
        <dbReference type="EMBL" id="GHC39837.1"/>
    </source>
</evidence>
<proteinExistence type="predicted"/>
<feature type="compositionally biased region" description="Basic and acidic residues" evidence="1">
    <location>
        <begin position="1070"/>
        <end position="1079"/>
    </location>
</feature>
<name>A0A918TCV3_9BACT</name>
<reference evidence="3" key="2">
    <citation type="submission" date="2020-09" db="EMBL/GenBank/DDBJ databases">
        <authorList>
            <person name="Sun Q."/>
            <person name="Kim S."/>
        </authorList>
    </citation>
    <scope>NUCLEOTIDE SEQUENCE</scope>
    <source>
        <strain evidence="3">KCTC 12988</strain>
    </source>
</reference>
<evidence type="ECO:0000256" key="1">
    <source>
        <dbReference type="SAM" id="MobiDB-lite"/>
    </source>
</evidence>
<feature type="compositionally biased region" description="Low complexity" evidence="1">
    <location>
        <begin position="1132"/>
        <end position="1154"/>
    </location>
</feature>
<feature type="transmembrane region" description="Helical" evidence="2">
    <location>
        <begin position="25"/>
        <end position="50"/>
    </location>
</feature>
<feature type="compositionally biased region" description="Polar residues" evidence="1">
    <location>
        <begin position="835"/>
        <end position="848"/>
    </location>
</feature>
<organism evidence="3 4">
    <name type="scientific">Roseibacillus persicicus</name>
    <dbReference type="NCBI Taxonomy" id="454148"/>
    <lineage>
        <taxon>Bacteria</taxon>
        <taxon>Pseudomonadati</taxon>
        <taxon>Verrucomicrobiota</taxon>
        <taxon>Verrucomicrobiia</taxon>
        <taxon>Verrucomicrobiales</taxon>
        <taxon>Verrucomicrobiaceae</taxon>
        <taxon>Roseibacillus</taxon>
    </lineage>
</organism>
<accession>A0A918TCV3</accession>
<keyword evidence="2" id="KW-1133">Transmembrane helix</keyword>
<protein>
    <submittedName>
        <fullName evidence="3">Uncharacterized protein</fullName>
    </submittedName>
</protein>
<dbReference type="RefSeq" id="WP_189566108.1">
    <property type="nucleotide sequence ID" value="NZ_BMXI01000001.1"/>
</dbReference>
<feature type="region of interest" description="Disordered" evidence="1">
    <location>
        <begin position="744"/>
        <end position="960"/>
    </location>
</feature>
<evidence type="ECO:0000256" key="2">
    <source>
        <dbReference type="SAM" id="Phobius"/>
    </source>
</evidence>
<feature type="compositionally biased region" description="Low complexity" evidence="1">
    <location>
        <begin position="1090"/>
        <end position="1103"/>
    </location>
</feature>
<feature type="compositionally biased region" description="Basic and acidic residues" evidence="1">
    <location>
        <begin position="808"/>
        <end position="829"/>
    </location>
</feature>
<comment type="caution">
    <text evidence="3">The sequence shown here is derived from an EMBL/GenBank/DDBJ whole genome shotgun (WGS) entry which is preliminary data.</text>
</comment>
<reference evidence="3" key="1">
    <citation type="journal article" date="2014" name="Int. J. Syst. Evol. Microbiol.">
        <title>Complete genome sequence of Corynebacterium casei LMG S-19264T (=DSM 44701T), isolated from a smear-ripened cheese.</title>
        <authorList>
            <consortium name="US DOE Joint Genome Institute (JGI-PGF)"/>
            <person name="Walter F."/>
            <person name="Albersmeier A."/>
            <person name="Kalinowski J."/>
            <person name="Ruckert C."/>
        </authorList>
    </citation>
    <scope>NUCLEOTIDE SEQUENCE</scope>
    <source>
        <strain evidence="3">KCTC 12988</strain>
    </source>
</reference>
<feature type="compositionally biased region" description="Low complexity" evidence="1">
    <location>
        <begin position="946"/>
        <end position="957"/>
    </location>
</feature>
<keyword evidence="2" id="KW-0812">Transmembrane</keyword>
<feature type="region of interest" description="Disordered" evidence="1">
    <location>
        <begin position="670"/>
        <end position="692"/>
    </location>
</feature>
<sequence>MKDRPTREIERQLQALRLRVRRVQLLRGGLLMGAVFLGGLLLSMAADWIFAPLPAGARWTIFLLWMGVLVWAGFVGFAPFFQKLSLIRIARWLENRHPELEERLSSALELSGQNAASAELLESLVQAAEEDALLLDANNEVRAGRGTKRWRWMASAAALILLLTLVFAPRVASRLIVRSVAPFSNLGNAGAFQLILRPGDLEVMAGGAIEVRLDYSGADLPEIILDLANGTQVAQPFRKEKEGWIYRMEPARESFLYRARAGRALSDQYSATVHPQPRILAGTLKRVFPKYTGLLDEEGDVVEGVEAVIGTEVTLSARLNTPVQSTWIELPSGQELPFHIENSSEGASVSGSIFMTGGLVGEAILRSSHRLGNEVELVRFPLRALEDRAPEVTFLSPQQMEIKVHPSDEIPLGYEVKEDFGLKSVVLELEGGGAVREEVECELPLKIGSLRSELYRGSKSLRVAELMERFQGTSEVRVRLRAEDKRPPRLQGPGRGFSGWLVIRIDQGAQSLAQRVLTDEHRDARDGIEKAIRATREAEQKMQQNRSHLVKGERNEHSQKLTAATQEKLGEAQAELKELAARMEQGIHAAKAPEVVEAAGKVSKALRSFEEVPLQDGRDERHKEMEEAFTHTREAIKQLEQIRNQIDQDKSKVDDLARLESLAQKQRELARQANKQAEKLPQEKDFTQWQEKQKAVAEEVKSQLWNRPEAMAEVLGQQAEEARELAEKSRDIAAEQKALSELAGAIEQGEDVQSESEQDVREQIKQAQQSLAQDISKASHDGERVDGVKESLKEAAREAREMVGQIAQKKDEQAMQSAERSEGSLRKASDLSAGNEASGNPRPSSSELSDLADRQEALALSAEALANDDPMKAAKLLAESQQARSERSAEKLEELLETEQGSIAGEIQKQLTQAREAMSPLANEWSEAAARAQNAKEAFQNKSLPAAAEEAGESAESLKTTAAKAQELAKSGSVKASAATEELSKLAERQEQVAKAAQALSAGQMKEALTQLQELSQAEASSLRGKIQSIPQLHGSALGQAGHESQRGEQQAKQAYQEAGQGNLGQAVRQHGEAERSFEKTASSLEKAARQLAEQAQKAAQQPERQHLAPTAVGEMAEAFQRTGQAAREEGAAGAAKRASQAAKALAEAAQSSRQQMQGRSPAQPSAPDQRDQPTGMPGEDATDVPMRQEEQAGGVPPELARLGIDAEDWEKIQNSLNKDVGGEGDPEVPADYRGLVKDYFQTMSEQ</sequence>
<dbReference type="Proteomes" id="UP000644507">
    <property type="component" value="Unassembled WGS sequence"/>
</dbReference>
<feature type="transmembrane region" description="Helical" evidence="2">
    <location>
        <begin position="152"/>
        <end position="172"/>
    </location>
</feature>
<feature type="compositionally biased region" description="Acidic residues" evidence="1">
    <location>
        <begin position="748"/>
        <end position="757"/>
    </location>
</feature>
<gene>
    <name evidence="3" type="ORF">GCM10007100_00090</name>
</gene>
<feature type="transmembrane region" description="Helical" evidence="2">
    <location>
        <begin position="62"/>
        <end position="81"/>
    </location>
</feature>
<feature type="compositionally biased region" description="Basic and acidic residues" evidence="1">
    <location>
        <begin position="884"/>
        <end position="894"/>
    </location>
</feature>
<feature type="compositionally biased region" description="Basic and acidic residues" evidence="1">
    <location>
        <begin position="777"/>
        <end position="801"/>
    </location>
</feature>
<dbReference type="EMBL" id="BMXI01000001">
    <property type="protein sequence ID" value="GHC39837.1"/>
    <property type="molecule type" value="Genomic_DNA"/>
</dbReference>
<keyword evidence="2" id="KW-0472">Membrane</keyword>
<feature type="region of interest" description="Disordered" evidence="1">
    <location>
        <begin position="1016"/>
        <end position="1204"/>
    </location>
</feature>
<keyword evidence="4" id="KW-1185">Reference proteome</keyword>